<dbReference type="AlphaFoldDB" id="A0A9E5DDV2"/>
<evidence type="ECO:0000313" key="2">
    <source>
        <dbReference type="EMBL" id="MCM1988078.1"/>
    </source>
</evidence>
<dbReference type="Gene3D" id="3.40.1350.10">
    <property type="match status" value="1"/>
</dbReference>
<dbReference type="Pfam" id="PF04471">
    <property type="entry name" value="Mrr_cat"/>
    <property type="match status" value="1"/>
</dbReference>
<dbReference type="InterPro" id="IPR007560">
    <property type="entry name" value="Restrct_endonuc_IV_Mrr"/>
</dbReference>
<dbReference type="RefSeq" id="WP_250869475.1">
    <property type="nucleotide sequence ID" value="NZ_JAGSOI010000139.1"/>
</dbReference>
<evidence type="ECO:0000259" key="1">
    <source>
        <dbReference type="Pfam" id="PF04471"/>
    </source>
</evidence>
<keyword evidence="2" id="KW-0378">Hydrolase</keyword>
<evidence type="ECO:0000313" key="3">
    <source>
        <dbReference type="Proteomes" id="UP001056766"/>
    </source>
</evidence>
<dbReference type="GO" id="GO:0009307">
    <property type="term" value="P:DNA restriction-modification system"/>
    <property type="evidence" value="ECO:0007669"/>
    <property type="project" value="InterPro"/>
</dbReference>
<keyword evidence="2" id="KW-0255">Endonuclease</keyword>
<dbReference type="SUPFAM" id="SSF52980">
    <property type="entry name" value="Restriction endonuclease-like"/>
    <property type="match status" value="1"/>
</dbReference>
<keyword evidence="2" id="KW-0540">Nuclease</keyword>
<comment type="caution">
    <text evidence="2">The sequence shown here is derived from an EMBL/GenBank/DDBJ whole genome shotgun (WGS) entry which is preliminary data.</text>
</comment>
<protein>
    <submittedName>
        <fullName evidence="2">Restriction endonuclease</fullName>
        <ecNumber evidence="2">3.1.21.-</ecNumber>
    </submittedName>
</protein>
<dbReference type="InterPro" id="IPR011335">
    <property type="entry name" value="Restrct_endonuc-II-like"/>
</dbReference>
<sequence length="282" mass="32820">MPRKGKELEETVSLLHKILSNDKYEIKSPDFIIDKITGQKREVDISIKLNAGSIPLTIIIECRDRNSKQDSMWIEQLVTKCMNLNVQKVIAVSSNNFTEPAKTMAKHNGIETRILNQINKQDIESWFLGDSLEIMIKRSEIVNMPYFELVDYDGNDLKFEGTDNIFLSSGDEFSLNEIFNREVIVKQDQIYNDVPEDGSRIQKTIDFIDEEHTYKMKTSETKTYQLKGFTAEFYLWKELKKIPISEIYRYSDSVTTFLEGIKFSDFEFNGGKLQISLVKRFE</sequence>
<name>A0A9E5DDV2_9EURY</name>
<gene>
    <name evidence="2" type="ORF">KDK67_14065</name>
</gene>
<dbReference type="Proteomes" id="UP001056766">
    <property type="component" value="Unassembled WGS sequence"/>
</dbReference>
<dbReference type="GO" id="GO:0016787">
    <property type="term" value="F:hydrolase activity"/>
    <property type="evidence" value="ECO:0007669"/>
    <property type="project" value="UniProtKB-KW"/>
</dbReference>
<organism evidence="2 3">
    <name type="scientific">Methanococcoides seepicolus</name>
    <dbReference type="NCBI Taxonomy" id="2828780"/>
    <lineage>
        <taxon>Archaea</taxon>
        <taxon>Methanobacteriati</taxon>
        <taxon>Methanobacteriota</taxon>
        <taxon>Stenosarchaea group</taxon>
        <taxon>Methanomicrobia</taxon>
        <taxon>Methanosarcinales</taxon>
        <taxon>Methanosarcinaceae</taxon>
        <taxon>Methanococcoides</taxon>
    </lineage>
</organism>
<proteinExistence type="predicted"/>
<dbReference type="InterPro" id="IPR011856">
    <property type="entry name" value="tRNA_endonuc-like_dom_sf"/>
</dbReference>
<dbReference type="EMBL" id="JAGSOI010000139">
    <property type="protein sequence ID" value="MCM1988078.1"/>
    <property type="molecule type" value="Genomic_DNA"/>
</dbReference>
<reference evidence="2" key="2">
    <citation type="submission" date="2021-04" db="EMBL/GenBank/DDBJ databases">
        <authorList>
            <person name="Dong X."/>
        </authorList>
    </citation>
    <scope>NUCLEOTIDE SEQUENCE</scope>
    <source>
        <strain evidence="2">LLY</strain>
    </source>
</reference>
<dbReference type="GO" id="GO:0003677">
    <property type="term" value="F:DNA binding"/>
    <property type="evidence" value="ECO:0007669"/>
    <property type="project" value="InterPro"/>
</dbReference>
<keyword evidence="3" id="KW-1185">Reference proteome</keyword>
<dbReference type="GO" id="GO:0004519">
    <property type="term" value="F:endonuclease activity"/>
    <property type="evidence" value="ECO:0007669"/>
    <property type="project" value="UniProtKB-KW"/>
</dbReference>
<dbReference type="EC" id="3.1.21.-" evidence="2"/>
<feature type="domain" description="Restriction endonuclease type IV Mrr" evidence="1">
    <location>
        <begin position="15"/>
        <end position="111"/>
    </location>
</feature>
<reference evidence="2" key="1">
    <citation type="journal article" date="2021" name="mSystems">
        <title>Bacteria and Archaea Synergistically Convert Glycine Betaine to Biogenic Methane in the Formosa Cold Seep of the South China Sea.</title>
        <authorList>
            <person name="Li L."/>
            <person name="Zhang W."/>
            <person name="Zhang S."/>
            <person name="Song L."/>
            <person name="Sun Q."/>
            <person name="Zhang H."/>
            <person name="Xiang H."/>
            <person name="Dong X."/>
        </authorList>
    </citation>
    <scope>NUCLEOTIDE SEQUENCE</scope>
    <source>
        <strain evidence="2">LLY</strain>
    </source>
</reference>
<accession>A0A9E5DDV2</accession>